<dbReference type="AlphaFoldDB" id="A0A9N8H8X8"/>
<feature type="region of interest" description="Disordered" evidence="2">
    <location>
        <begin position="1"/>
        <end position="23"/>
    </location>
</feature>
<keyword evidence="6" id="KW-1185">Reference proteome</keyword>
<feature type="transmembrane region" description="Helical" evidence="3">
    <location>
        <begin position="140"/>
        <end position="160"/>
    </location>
</feature>
<feature type="transmembrane region" description="Helical" evidence="3">
    <location>
        <begin position="382"/>
        <end position="403"/>
    </location>
</feature>
<feature type="compositionally biased region" description="Basic and acidic residues" evidence="2">
    <location>
        <begin position="589"/>
        <end position="600"/>
    </location>
</feature>
<feature type="transmembrane region" description="Helical" evidence="3">
    <location>
        <begin position="649"/>
        <end position="672"/>
    </location>
</feature>
<evidence type="ECO:0000256" key="2">
    <source>
        <dbReference type="SAM" id="MobiDB-lite"/>
    </source>
</evidence>
<feature type="transmembrane region" description="Helical" evidence="3">
    <location>
        <begin position="943"/>
        <end position="967"/>
    </location>
</feature>
<evidence type="ECO:0000256" key="1">
    <source>
        <dbReference type="ARBA" id="ARBA00005585"/>
    </source>
</evidence>
<feature type="transmembrane region" description="Helical" evidence="3">
    <location>
        <begin position="490"/>
        <end position="509"/>
    </location>
</feature>
<dbReference type="Pfam" id="PF12349">
    <property type="entry name" value="Sterol-sensing"/>
    <property type="match status" value="1"/>
</dbReference>
<dbReference type="Gene3D" id="1.20.1640.10">
    <property type="entry name" value="Multidrug efflux transporter AcrB transmembrane domain"/>
    <property type="match status" value="2"/>
</dbReference>
<dbReference type="InterPro" id="IPR000731">
    <property type="entry name" value="SSD"/>
</dbReference>
<proteinExistence type="inferred from homology"/>
<sequence>MSQHVANLMQQKPAETARPPNITEEVDVDASDLSFQMAEAKFNKEMNEKGVFDEDDDDDDDHANGKSGANTQSNNTINTGGGPPKKRRTTIKFNPEVTKQGAGGVREPIFPPWTAFTDFVFHSLAKIVTRVAVAAARRPVPVILFVTVLSITLAAVGFFTNFELILDLERVFAPTNSRPGQHYEWIQSPEGFPDQTRKVILLYHNDGGTILTTGAMDRVFEGVTTIRTTPGYPELCQRGVYVDFNGNVDCRIMSATGYWTNHSTQVYRNESLDDAGLRERLSGYEFASGAPVYHDAILGNWERGEGGILTSAQSYLVTIDIPDIDTDGVTNQFEKDMLERLQDLREKYIAEDQASGVSVSTMDVMTLYAYELEYQRAIFGDLYLVAVVAMFMCGFVMITFARFGFGDDGGQKSRALLGLSSVYTIGCSMLTGNGLMFLIGVPFTTVTQILPYVVIGIGLDDTFIITGAYFRTDPSLDIIDRITITMEEVAHSILLTTITTTFAFLLGLLSSLPGVVWLCMYAFTTIAIDFVYQITVFTAFIVLDERRIQAGRWDCLCCFKTPPKEEKELEVTNVADEVIPEDAEYNPIEGREADNGDAGRRSSRRHSGKNDQISVQMNKVEARRLSLIGDHTTQEPASLGLPERIMAKYATYLLTPIGKGLVLLVFGAFTGICAWRATLLTQDFKLGDFVPSDSYLRDILYSFESYASVIRPFGLYYRYMDQTDPDIQQQMIDYLEDLETLPEISSSIPVDFSGQEDFVLGANVTEIQPFCWVRDFRTFGPIIAQQYPQFVNWPFTTQLAAAMQDPVIREVYGSDIVRDEDGNITASRCWIFLSGLDLNSVDAQLQVLHDQREVGARQPLNKANPDNWRMFLFDSIMLYWEAYDSALRELWFTIITGILSLAVISFLLIPHWTATFFVTPFMCMLYCNYLGTLELLGLHINGILYICVVVAVGLLVDFLMHMLLRYYETSVRKTRDERVKETLETMGASILLGGFTTFLGVIPLCFTTTAIFRLVFWAFFGMITLGVLTGLILLPVVLSLIGPTTGLEEHQSAVAAQREKRDSRVVTVGRMSLMELAETDESVMMALREYEEMEESDREMSGPLVIPKRRNTITDVEC</sequence>
<dbReference type="PROSITE" id="PS50156">
    <property type="entry name" value="SSD"/>
    <property type="match status" value="1"/>
</dbReference>
<dbReference type="PANTHER" id="PTHR10796">
    <property type="entry name" value="PATCHED-RELATED"/>
    <property type="match status" value="1"/>
</dbReference>
<keyword evidence="3" id="KW-0472">Membrane</keyword>
<dbReference type="GO" id="GO:0016020">
    <property type="term" value="C:membrane"/>
    <property type="evidence" value="ECO:0007669"/>
    <property type="project" value="TreeGrafter"/>
</dbReference>
<feature type="transmembrane region" description="Helical" evidence="3">
    <location>
        <begin position="1018"/>
        <end position="1041"/>
    </location>
</feature>
<evidence type="ECO:0000259" key="4">
    <source>
        <dbReference type="PROSITE" id="PS50156"/>
    </source>
</evidence>
<evidence type="ECO:0000313" key="5">
    <source>
        <dbReference type="EMBL" id="CAB9506138.1"/>
    </source>
</evidence>
<feature type="transmembrane region" description="Helical" evidence="3">
    <location>
        <begin position="988"/>
        <end position="1012"/>
    </location>
</feature>
<evidence type="ECO:0000313" key="6">
    <source>
        <dbReference type="Proteomes" id="UP001153069"/>
    </source>
</evidence>
<dbReference type="OrthoDB" id="190529at2759"/>
<keyword evidence="3" id="KW-0812">Transmembrane</keyword>
<feature type="transmembrane region" description="Helical" evidence="3">
    <location>
        <begin position="890"/>
        <end position="909"/>
    </location>
</feature>
<organism evidence="5 6">
    <name type="scientific">Seminavis robusta</name>
    <dbReference type="NCBI Taxonomy" id="568900"/>
    <lineage>
        <taxon>Eukaryota</taxon>
        <taxon>Sar</taxon>
        <taxon>Stramenopiles</taxon>
        <taxon>Ochrophyta</taxon>
        <taxon>Bacillariophyta</taxon>
        <taxon>Bacillariophyceae</taxon>
        <taxon>Bacillariophycidae</taxon>
        <taxon>Naviculales</taxon>
        <taxon>Naviculaceae</taxon>
        <taxon>Seminavis</taxon>
    </lineage>
</organism>
<keyword evidence="3" id="KW-1133">Transmembrane helix</keyword>
<feature type="compositionally biased region" description="Polar residues" evidence="2">
    <location>
        <begin position="67"/>
        <end position="78"/>
    </location>
</feature>
<dbReference type="EMBL" id="CAICTM010000254">
    <property type="protein sequence ID" value="CAB9506138.1"/>
    <property type="molecule type" value="Genomic_DNA"/>
</dbReference>
<evidence type="ECO:0000256" key="3">
    <source>
        <dbReference type="SAM" id="Phobius"/>
    </source>
</evidence>
<dbReference type="Proteomes" id="UP001153069">
    <property type="component" value="Unassembled WGS sequence"/>
</dbReference>
<feature type="transmembrane region" description="Helical" evidence="3">
    <location>
        <begin position="449"/>
        <end position="470"/>
    </location>
</feature>
<feature type="region of interest" description="Disordered" evidence="2">
    <location>
        <begin position="585"/>
        <end position="611"/>
    </location>
</feature>
<comment type="caution">
    <text evidence="5">The sequence shown here is derived from an EMBL/GenBank/DDBJ whole genome shotgun (WGS) entry which is preliminary data.</text>
</comment>
<feature type="compositionally biased region" description="Polar residues" evidence="2">
    <location>
        <begin position="1"/>
        <end position="10"/>
    </location>
</feature>
<feature type="transmembrane region" description="Helical" evidence="3">
    <location>
        <begin position="515"/>
        <end position="543"/>
    </location>
</feature>
<gene>
    <name evidence="5" type="ORF">SEMRO_255_G100460.1</name>
</gene>
<protein>
    <submittedName>
        <fullName evidence="5">Pick C1-like protein 1</fullName>
    </submittedName>
</protein>
<comment type="similarity">
    <text evidence="1">Belongs to the patched family.</text>
</comment>
<feature type="region of interest" description="Disordered" evidence="2">
    <location>
        <begin position="44"/>
        <end position="90"/>
    </location>
</feature>
<reference evidence="5" key="1">
    <citation type="submission" date="2020-06" db="EMBL/GenBank/DDBJ databases">
        <authorList>
            <consortium name="Plant Systems Biology data submission"/>
        </authorList>
    </citation>
    <scope>NUCLEOTIDE SEQUENCE</scope>
    <source>
        <strain evidence="5">D6</strain>
    </source>
</reference>
<dbReference type="SUPFAM" id="SSF82866">
    <property type="entry name" value="Multidrug efflux transporter AcrB transmembrane domain"/>
    <property type="match status" value="2"/>
</dbReference>
<name>A0A9N8H8X8_9STRA</name>
<feature type="domain" description="SSD" evidence="4">
    <location>
        <begin position="381"/>
        <end position="543"/>
    </location>
</feature>
<accession>A0A9N8H8X8</accession>
<dbReference type="InterPro" id="IPR053958">
    <property type="entry name" value="HMGCR/SNAP/NPC1-like_SSD"/>
</dbReference>
<feature type="transmembrane region" description="Helical" evidence="3">
    <location>
        <begin position="916"/>
        <end position="937"/>
    </location>
</feature>
<dbReference type="PANTHER" id="PTHR10796:SF92">
    <property type="entry name" value="PATCHED-RELATED, ISOFORM A"/>
    <property type="match status" value="1"/>
</dbReference>
<dbReference type="InterPro" id="IPR051697">
    <property type="entry name" value="Patched_domain-protein"/>
</dbReference>
<feature type="transmembrane region" description="Helical" evidence="3">
    <location>
        <begin position="415"/>
        <end position="443"/>
    </location>
</feature>